<keyword evidence="4" id="KW-1185">Reference proteome</keyword>
<feature type="compositionally biased region" description="Polar residues" evidence="1">
    <location>
        <begin position="563"/>
        <end position="574"/>
    </location>
</feature>
<accession>A0A0D3K7L0</accession>
<evidence type="ECO:0000256" key="1">
    <source>
        <dbReference type="SAM" id="MobiDB-lite"/>
    </source>
</evidence>
<keyword evidence="2" id="KW-0732">Signal</keyword>
<proteinExistence type="predicted"/>
<name>A0A0D3K7L0_EMIH1</name>
<dbReference type="AlphaFoldDB" id="A0A0D3K7L0"/>
<sequence length="705" mass="74171">MLSPPNRAVALLAARLVCAPLAASDRIQAGLRGRAAGQPPAASGDFAQGWAGWMRMRGLAAVRLAFRQLPPSPEAGECLVSLILAAPARSLQTTQPADHLPPAQPTGADFEAALLDACGRSEPPQALALLERFCLWLRLCPENCELLTAQPALWQPQFARLLGRYAGEVVAAARGRGALAASALADSVASPPARRSKASGADVLTMLNELLCTYLVESLPLDPCWRALDLVLTLAQRLAADLPASTPKLRRLCRAVRMHTLSALPPAQPVRVRLNAVRGASDRWLRLRAAEGAAAMGAEAAMIGSLLALLGRGSLLALLDPLLVRAMMDDEADARLLTSLAGSFAHGLVGASTLAGRAACVAARQRLRELLWRDLEQGSAWAMLASHERAGAADESWPGRRKHVLHLLVSLALPLRRQVLEVRDVPGTQLQREMVEALVPPLQGPPAWMSGACSPEQFLAAFGASAWGPLLDAPLLREAAAALEADNAAQTAAAVSDAAQRVGLAQAAWASVAEEEAEQGAWEAPQEQGAAARAEERCELLECEDYWRRRVLQLPNSQLTDHAQASLVQQQSGGSAVRDGSVGDDARESEGSLAKLRQAAKLAKTVVRIASDGAVDDPQLGDEDEEDEAALDVGVADLGPRGGGSLRVSSGEAGGSPASPQRKSGQPAELPAEAAASSSSPAWLFDEPCELVWRGGIRQGALRAS</sequence>
<dbReference type="RefSeq" id="XP_005784174.1">
    <property type="nucleotide sequence ID" value="XM_005784117.1"/>
</dbReference>
<dbReference type="Proteomes" id="UP000013827">
    <property type="component" value="Unassembled WGS sequence"/>
</dbReference>
<dbReference type="PaxDb" id="2903-EOD31745"/>
<feature type="chain" id="PRO_5044291708" evidence="2">
    <location>
        <begin position="25"/>
        <end position="705"/>
    </location>
</feature>
<organism evidence="3 4">
    <name type="scientific">Emiliania huxleyi (strain CCMP1516)</name>
    <dbReference type="NCBI Taxonomy" id="280463"/>
    <lineage>
        <taxon>Eukaryota</taxon>
        <taxon>Haptista</taxon>
        <taxon>Haptophyta</taxon>
        <taxon>Prymnesiophyceae</taxon>
        <taxon>Isochrysidales</taxon>
        <taxon>Noelaerhabdaceae</taxon>
        <taxon>Emiliania</taxon>
    </lineage>
</organism>
<reference evidence="3" key="2">
    <citation type="submission" date="2024-10" db="UniProtKB">
        <authorList>
            <consortium name="EnsemblProtists"/>
        </authorList>
    </citation>
    <scope>IDENTIFICATION</scope>
</reference>
<feature type="signal peptide" evidence="2">
    <location>
        <begin position="1"/>
        <end position="24"/>
    </location>
</feature>
<dbReference type="KEGG" id="ehx:EMIHUDRAFT_231361"/>
<reference evidence="4" key="1">
    <citation type="journal article" date="2013" name="Nature">
        <title>Pan genome of the phytoplankton Emiliania underpins its global distribution.</title>
        <authorList>
            <person name="Read B.A."/>
            <person name="Kegel J."/>
            <person name="Klute M.J."/>
            <person name="Kuo A."/>
            <person name="Lefebvre S.C."/>
            <person name="Maumus F."/>
            <person name="Mayer C."/>
            <person name="Miller J."/>
            <person name="Monier A."/>
            <person name="Salamov A."/>
            <person name="Young J."/>
            <person name="Aguilar M."/>
            <person name="Claverie J.M."/>
            <person name="Frickenhaus S."/>
            <person name="Gonzalez K."/>
            <person name="Herman E.K."/>
            <person name="Lin Y.C."/>
            <person name="Napier J."/>
            <person name="Ogata H."/>
            <person name="Sarno A.F."/>
            <person name="Shmutz J."/>
            <person name="Schroeder D."/>
            <person name="de Vargas C."/>
            <person name="Verret F."/>
            <person name="von Dassow P."/>
            <person name="Valentin K."/>
            <person name="Van de Peer Y."/>
            <person name="Wheeler G."/>
            <person name="Dacks J.B."/>
            <person name="Delwiche C.F."/>
            <person name="Dyhrman S.T."/>
            <person name="Glockner G."/>
            <person name="John U."/>
            <person name="Richards T."/>
            <person name="Worden A.Z."/>
            <person name="Zhang X."/>
            <person name="Grigoriev I.V."/>
            <person name="Allen A.E."/>
            <person name="Bidle K."/>
            <person name="Borodovsky M."/>
            <person name="Bowler C."/>
            <person name="Brownlee C."/>
            <person name="Cock J.M."/>
            <person name="Elias M."/>
            <person name="Gladyshev V.N."/>
            <person name="Groth M."/>
            <person name="Guda C."/>
            <person name="Hadaegh A."/>
            <person name="Iglesias-Rodriguez M.D."/>
            <person name="Jenkins J."/>
            <person name="Jones B.M."/>
            <person name="Lawson T."/>
            <person name="Leese F."/>
            <person name="Lindquist E."/>
            <person name="Lobanov A."/>
            <person name="Lomsadze A."/>
            <person name="Malik S.B."/>
            <person name="Marsh M.E."/>
            <person name="Mackinder L."/>
            <person name="Mock T."/>
            <person name="Mueller-Roeber B."/>
            <person name="Pagarete A."/>
            <person name="Parker M."/>
            <person name="Probert I."/>
            <person name="Quesneville H."/>
            <person name="Raines C."/>
            <person name="Rensing S.A."/>
            <person name="Riano-Pachon D.M."/>
            <person name="Richier S."/>
            <person name="Rokitta S."/>
            <person name="Shiraiwa Y."/>
            <person name="Soanes D.M."/>
            <person name="van der Giezen M."/>
            <person name="Wahlund T.M."/>
            <person name="Williams B."/>
            <person name="Wilson W."/>
            <person name="Wolfe G."/>
            <person name="Wurch L.L."/>
        </authorList>
    </citation>
    <scope>NUCLEOTIDE SEQUENCE</scope>
</reference>
<feature type="compositionally biased region" description="Low complexity" evidence="1">
    <location>
        <begin position="667"/>
        <end position="681"/>
    </location>
</feature>
<feature type="region of interest" description="Disordered" evidence="1">
    <location>
        <begin position="563"/>
        <end position="591"/>
    </location>
</feature>
<dbReference type="EnsemblProtists" id="EOD31745">
    <property type="protein sequence ID" value="EOD31745"/>
    <property type="gene ID" value="EMIHUDRAFT_231361"/>
</dbReference>
<evidence type="ECO:0000256" key="2">
    <source>
        <dbReference type="SAM" id="SignalP"/>
    </source>
</evidence>
<feature type="compositionally biased region" description="Low complexity" evidence="1">
    <location>
        <begin position="649"/>
        <end position="660"/>
    </location>
</feature>
<protein>
    <submittedName>
        <fullName evidence="3">Uncharacterized protein</fullName>
    </submittedName>
</protein>
<dbReference type="GeneID" id="17277018"/>
<dbReference type="HOGENOM" id="CLU_391520_0_0_1"/>
<evidence type="ECO:0000313" key="3">
    <source>
        <dbReference type="EnsemblProtists" id="EOD31745"/>
    </source>
</evidence>
<evidence type="ECO:0000313" key="4">
    <source>
        <dbReference type="Proteomes" id="UP000013827"/>
    </source>
</evidence>
<feature type="region of interest" description="Disordered" evidence="1">
    <location>
        <begin position="635"/>
        <end position="681"/>
    </location>
</feature>